<dbReference type="SUPFAM" id="SSF53187">
    <property type="entry name" value="Zn-dependent exopeptidases"/>
    <property type="match status" value="1"/>
</dbReference>
<accession>A0A6J6X8P1</accession>
<dbReference type="Gene3D" id="3.40.630.10">
    <property type="entry name" value="Zn peptidases"/>
    <property type="match status" value="1"/>
</dbReference>
<gene>
    <name evidence="3" type="ORF">UFOPK2975_00751</name>
</gene>
<dbReference type="PIRSF" id="PIRSF005962">
    <property type="entry name" value="Pept_M20D_amidohydro"/>
    <property type="match status" value="1"/>
</dbReference>
<dbReference type="InterPro" id="IPR036264">
    <property type="entry name" value="Bact_exopeptidase_dim_dom"/>
</dbReference>
<organism evidence="3">
    <name type="scientific">freshwater metagenome</name>
    <dbReference type="NCBI Taxonomy" id="449393"/>
    <lineage>
        <taxon>unclassified sequences</taxon>
        <taxon>metagenomes</taxon>
        <taxon>ecological metagenomes</taxon>
    </lineage>
</organism>
<protein>
    <submittedName>
        <fullName evidence="3">Unannotated protein</fullName>
    </submittedName>
</protein>
<feature type="domain" description="Peptidase M20 dimerisation" evidence="2">
    <location>
        <begin position="212"/>
        <end position="304"/>
    </location>
</feature>
<dbReference type="FunFam" id="3.30.70.360:FF:000001">
    <property type="entry name" value="N-acetyldiaminopimelate deacetylase"/>
    <property type="match status" value="1"/>
</dbReference>
<evidence type="ECO:0000256" key="1">
    <source>
        <dbReference type="ARBA" id="ARBA00022801"/>
    </source>
</evidence>
<dbReference type="InterPro" id="IPR011650">
    <property type="entry name" value="Peptidase_M20_dimer"/>
</dbReference>
<dbReference type="PANTHER" id="PTHR11014:SF63">
    <property type="entry name" value="METALLOPEPTIDASE, PUTATIVE (AFU_ORTHOLOGUE AFUA_6G09600)-RELATED"/>
    <property type="match status" value="1"/>
</dbReference>
<dbReference type="SUPFAM" id="SSF55031">
    <property type="entry name" value="Bacterial exopeptidase dimerisation domain"/>
    <property type="match status" value="1"/>
</dbReference>
<dbReference type="GO" id="GO:0016787">
    <property type="term" value="F:hydrolase activity"/>
    <property type="evidence" value="ECO:0007669"/>
    <property type="project" value="UniProtKB-KW"/>
</dbReference>
<keyword evidence="1" id="KW-0378">Hydrolase</keyword>
<sequence>MASTPKIQPANERHGATTAVVDQAKGTLEYAREIRRDLHTWPEIGLDLPKTRDRVLTALEGLPLDITLHKTTSGIAALLTGDKPGPTVMLRGDMDALPMPEDTGLEFSSRVENAMHACGHDTHVGMLAGAARMLSERKADLPGRVLFMFQPGEEGYGGAEYMLDEGLLNVPKHADGSASPITAAYAIHITSSMPAGFLGTKGGPIMASSDRLDIIITGKGGHASEPFRTLDPVPVASEIVLALQALVTRRHDIFDPTVVTITRMIAGTAYNVIPETARLEGTIRAVSAATRTKVHEGIRRVAEGIANAHDMNAEVIIELGYPVTVNDGPSADFALDIAESIVGPTQVAKFPNPVMGAEDFSYVLEKLPGAMLFLGGTPNGVDPRKAPPNHSNRVDFEEDAMTTGMALYTSLALRTLGVMLD</sequence>
<proteinExistence type="predicted"/>
<dbReference type="Pfam" id="PF01546">
    <property type="entry name" value="Peptidase_M20"/>
    <property type="match status" value="1"/>
</dbReference>
<reference evidence="3" key="1">
    <citation type="submission" date="2020-05" db="EMBL/GenBank/DDBJ databases">
        <authorList>
            <person name="Chiriac C."/>
            <person name="Salcher M."/>
            <person name="Ghai R."/>
            <person name="Kavagutti S V."/>
        </authorList>
    </citation>
    <scope>NUCLEOTIDE SEQUENCE</scope>
</reference>
<evidence type="ECO:0000259" key="2">
    <source>
        <dbReference type="Pfam" id="PF07687"/>
    </source>
</evidence>
<dbReference type="PANTHER" id="PTHR11014">
    <property type="entry name" value="PEPTIDASE M20 FAMILY MEMBER"/>
    <property type="match status" value="1"/>
</dbReference>
<dbReference type="Gene3D" id="3.30.70.360">
    <property type="match status" value="1"/>
</dbReference>
<dbReference type="NCBIfam" id="TIGR01891">
    <property type="entry name" value="amidohydrolases"/>
    <property type="match status" value="1"/>
</dbReference>
<dbReference type="CDD" id="cd03886">
    <property type="entry name" value="M20_Acy1"/>
    <property type="match status" value="1"/>
</dbReference>
<evidence type="ECO:0000313" key="3">
    <source>
        <dbReference type="EMBL" id="CAB4792545.1"/>
    </source>
</evidence>
<dbReference type="AlphaFoldDB" id="A0A6J6X8P1"/>
<dbReference type="InterPro" id="IPR017439">
    <property type="entry name" value="Amidohydrolase"/>
</dbReference>
<dbReference type="EMBL" id="CAFAAG010000048">
    <property type="protein sequence ID" value="CAB4792545.1"/>
    <property type="molecule type" value="Genomic_DNA"/>
</dbReference>
<dbReference type="Pfam" id="PF07687">
    <property type="entry name" value="M20_dimer"/>
    <property type="match status" value="1"/>
</dbReference>
<name>A0A6J6X8P1_9ZZZZ</name>
<dbReference type="InterPro" id="IPR002933">
    <property type="entry name" value="Peptidase_M20"/>
</dbReference>